<reference evidence="2" key="1">
    <citation type="submission" date="2022-03" db="EMBL/GenBank/DDBJ databases">
        <authorList>
            <person name="Alioto T."/>
            <person name="Alioto T."/>
            <person name="Gomez Garrido J."/>
        </authorList>
    </citation>
    <scope>NUCLEOTIDE SEQUENCE</scope>
</reference>
<protein>
    <submittedName>
        <fullName evidence="2">Uncharacterized protein</fullName>
    </submittedName>
</protein>
<name>A0AAD1X042_PELCU</name>
<evidence type="ECO:0000313" key="3">
    <source>
        <dbReference type="Proteomes" id="UP001295444"/>
    </source>
</evidence>
<gene>
    <name evidence="2" type="ORF">PECUL_23A051245</name>
</gene>
<feature type="non-terminal residue" evidence="2">
    <location>
        <position position="1"/>
    </location>
</feature>
<dbReference type="AlphaFoldDB" id="A0AAD1X042"/>
<evidence type="ECO:0000256" key="1">
    <source>
        <dbReference type="SAM" id="MobiDB-lite"/>
    </source>
</evidence>
<keyword evidence="3" id="KW-1185">Reference proteome</keyword>
<dbReference type="Proteomes" id="UP001295444">
    <property type="component" value="Unassembled WGS sequence"/>
</dbReference>
<dbReference type="EMBL" id="CAKOES020000171">
    <property type="protein sequence ID" value="CAH2330030.1"/>
    <property type="molecule type" value="Genomic_DNA"/>
</dbReference>
<organism evidence="2 3">
    <name type="scientific">Pelobates cultripes</name>
    <name type="common">Western spadefoot toad</name>
    <dbReference type="NCBI Taxonomy" id="61616"/>
    <lineage>
        <taxon>Eukaryota</taxon>
        <taxon>Metazoa</taxon>
        <taxon>Chordata</taxon>
        <taxon>Craniata</taxon>
        <taxon>Vertebrata</taxon>
        <taxon>Euteleostomi</taxon>
        <taxon>Amphibia</taxon>
        <taxon>Batrachia</taxon>
        <taxon>Anura</taxon>
        <taxon>Pelobatoidea</taxon>
        <taxon>Pelobatidae</taxon>
        <taxon>Pelobates</taxon>
    </lineage>
</organism>
<proteinExistence type="predicted"/>
<feature type="region of interest" description="Disordered" evidence="1">
    <location>
        <begin position="81"/>
        <end position="102"/>
    </location>
</feature>
<sequence length="102" mass="11476">AWGNITEENSVPTIDMEISGCPGKRCCHTIQEDTRIRTPKYDRKGEGPTSHALRDKAFMKIPGHSTTVCTNPAATHLQREFRTSRDQCSDANRGTRFHAFNN</sequence>
<accession>A0AAD1X042</accession>
<evidence type="ECO:0000313" key="2">
    <source>
        <dbReference type="EMBL" id="CAH2330030.1"/>
    </source>
</evidence>
<comment type="caution">
    <text evidence="2">The sequence shown here is derived from an EMBL/GenBank/DDBJ whole genome shotgun (WGS) entry which is preliminary data.</text>
</comment>